<comment type="caution">
    <text evidence="3">The sequence shown here is derived from an EMBL/GenBank/DDBJ whole genome shotgun (WGS) entry which is preliminary data.</text>
</comment>
<dbReference type="Gene3D" id="3.40.50.150">
    <property type="entry name" value="Vaccinia Virus protein VP39"/>
    <property type="match status" value="1"/>
</dbReference>
<dbReference type="EMBL" id="JXMW01000028">
    <property type="protein sequence ID" value="OQD58164.1"/>
    <property type="molecule type" value="Genomic_DNA"/>
</dbReference>
<dbReference type="Proteomes" id="UP000191661">
    <property type="component" value="Unassembled WGS sequence"/>
</dbReference>
<dbReference type="InterPro" id="IPR029063">
    <property type="entry name" value="SAM-dependent_MTases_sf"/>
</dbReference>
<protein>
    <recommendedName>
        <fullName evidence="2">UPF0146 protein MBBAR_28c00550</fullName>
    </recommendedName>
</protein>
<name>A0A1V6N0J7_METAZ</name>
<evidence type="ECO:0000313" key="3">
    <source>
        <dbReference type="EMBL" id="OQD58164.1"/>
    </source>
</evidence>
<dbReference type="RefSeq" id="WP_080461025.1">
    <property type="nucleotide sequence ID" value="NZ_JXMW01000028.1"/>
</dbReference>
<dbReference type="Pfam" id="PF03686">
    <property type="entry name" value="UPF0146"/>
    <property type="match status" value="1"/>
</dbReference>
<gene>
    <name evidence="3" type="ORF">MBBAR_28c00550</name>
</gene>
<organism evidence="3 4">
    <name type="scientific">Methanobrevibacter arboriphilus JCM 13429 = DSM 1125</name>
    <dbReference type="NCBI Taxonomy" id="1300164"/>
    <lineage>
        <taxon>Archaea</taxon>
        <taxon>Methanobacteriati</taxon>
        <taxon>Methanobacteriota</taxon>
        <taxon>Methanomada group</taxon>
        <taxon>Methanobacteria</taxon>
        <taxon>Methanobacteriales</taxon>
        <taxon>Methanobacteriaceae</taxon>
        <taxon>Methanobrevibacter</taxon>
    </lineage>
</organism>
<dbReference type="InterPro" id="IPR005353">
    <property type="entry name" value="UPF0146"/>
</dbReference>
<dbReference type="HAMAP" id="MF_00341">
    <property type="entry name" value="UPF0146"/>
    <property type="match status" value="1"/>
</dbReference>
<dbReference type="AlphaFoldDB" id="A0A1V6N0J7"/>
<accession>A0A1V6N0J7</accession>
<dbReference type="PIRSF" id="PIRSF016725">
    <property type="entry name" value="UCP016725"/>
    <property type="match status" value="1"/>
</dbReference>
<comment type="similarity">
    <text evidence="1 2">Belongs to the UPF0146 family.</text>
</comment>
<evidence type="ECO:0000256" key="2">
    <source>
        <dbReference type="HAMAP-Rule" id="MF_00341"/>
    </source>
</evidence>
<sequence>MWNDFGEYIVSYCNNISDKFEDSNCKIIEIAIGKFFGVSKYLLNCSNCSNINFIATDISPSNKNILFDDVRNPNMDIYHGADLIYSIRPPQEIQPYIENISSEVGADLIIKPLFNEDLNLKLKMRLVNFKKAIFYESKGIQDIKTKY</sequence>
<evidence type="ECO:0000313" key="4">
    <source>
        <dbReference type="Proteomes" id="UP000191661"/>
    </source>
</evidence>
<proteinExistence type="inferred from homology"/>
<dbReference type="OrthoDB" id="59816at2157"/>
<keyword evidence="4" id="KW-1185">Reference proteome</keyword>
<evidence type="ECO:0000256" key="1">
    <source>
        <dbReference type="ARBA" id="ARBA00006969"/>
    </source>
</evidence>
<reference evidence="3 4" key="1">
    <citation type="submission" date="2014-12" db="EMBL/GenBank/DDBJ databases">
        <title>Genome sequence of Methanobrevibacter arboriphilicus DH1, DSM1125.</title>
        <authorList>
            <person name="Poehlein A."/>
            <person name="Thauer R.K."/>
            <person name="Seedorf H."/>
            <person name="Daniel R."/>
        </authorList>
    </citation>
    <scope>NUCLEOTIDE SEQUENCE [LARGE SCALE GENOMIC DNA]</scope>
    <source>
        <strain evidence="3 4">DH1</strain>
    </source>
</reference>